<evidence type="ECO:0000313" key="13">
    <source>
        <dbReference type="EMBL" id="MFC4309826.1"/>
    </source>
</evidence>
<reference evidence="14" key="1">
    <citation type="journal article" date="2019" name="Int. J. Syst. Evol. Microbiol.">
        <title>The Global Catalogue of Microorganisms (GCM) 10K type strain sequencing project: providing services to taxonomists for standard genome sequencing and annotation.</title>
        <authorList>
            <consortium name="The Broad Institute Genomics Platform"/>
            <consortium name="The Broad Institute Genome Sequencing Center for Infectious Disease"/>
            <person name="Wu L."/>
            <person name="Ma J."/>
        </authorList>
    </citation>
    <scope>NUCLEOTIDE SEQUENCE [LARGE SCALE GENOMIC DNA]</scope>
    <source>
        <strain evidence="14">CGMCC 1.10759</strain>
    </source>
</reference>
<comment type="similarity">
    <text evidence="8 9">Belongs to the TonB-dependent receptor family.</text>
</comment>
<keyword evidence="10" id="KW-0732">Signal</keyword>
<dbReference type="EMBL" id="JBHSDU010000003">
    <property type="protein sequence ID" value="MFC4309826.1"/>
    <property type="molecule type" value="Genomic_DNA"/>
</dbReference>
<evidence type="ECO:0000256" key="8">
    <source>
        <dbReference type="PROSITE-ProRule" id="PRU01360"/>
    </source>
</evidence>
<dbReference type="CDD" id="cd01347">
    <property type="entry name" value="ligand_gated_channel"/>
    <property type="match status" value="1"/>
</dbReference>
<keyword evidence="13" id="KW-0675">Receptor</keyword>
<evidence type="ECO:0000256" key="6">
    <source>
        <dbReference type="ARBA" id="ARBA00023136"/>
    </source>
</evidence>
<evidence type="ECO:0000256" key="4">
    <source>
        <dbReference type="ARBA" id="ARBA00022692"/>
    </source>
</evidence>
<dbReference type="PANTHER" id="PTHR40980">
    <property type="entry name" value="PLUG DOMAIN-CONTAINING PROTEIN"/>
    <property type="match status" value="1"/>
</dbReference>
<organism evidence="13 14">
    <name type="scientific">Steroidobacter flavus</name>
    <dbReference type="NCBI Taxonomy" id="1842136"/>
    <lineage>
        <taxon>Bacteria</taxon>
        <taxon>Pseudomonadati</taxon>
        <taxon>Pseudomonadota</taxon>
        <taxon>Gammaproteobacteria</taxon>
        <taxon>Steroidobacterales</taxon>
        <taxon>Steroidobacteraceae</taxon>
        <taxon>Steroidobacter</taxon>
    </lineage>
</organism>
<gene>
    <name evidence="13" type="ORF">ACFPN2_12105</name>
</gene>
<feature type="signal peptide" evidence="10">
    <location>
        <begin position="1"/>
        <end position="34"/>
    </location>
</feature>
<dbReference type="Pfam" id="PF07715">
    <property type="entry name" value="Plug"/>
    <property type="match status" value="1"/>
</dbReference>
<dbReference type="NCBIfam" id="TIGR01782">
    <property type="entry name" value="TonB-Xanth-Caul"/>
    <property type="match status" value="1"/>
</dbReference>
<keyword evidence="6 8" id="KW-0472">Membrane</keyword>
<dbReference type="InterPro" id="IPR037066">
    <property type="entry name" value="Plug_dom_sf"/>
</dbReference>
<evidence type="ECO:0000256" key="9">
    <source>
        <dbReference type="RuleBase" id="RU003357"/>
    </source>
</evidence>
<keyword evidence="2 8" id="KW-0813">Transport</keyword>
<comment type="caution">
    <text evidence="13">The sequence shown here is derived from an EMBL/GenBank/DDBJ whole genome shotgun (WGS) entry which is preliminary data.</text>
</comment>
<dbReference type="Gene3D" id="2.40.170.20">
    <property type="entry name" value="TonB-dependent receptor, beta-barrel domain"/>
    <property type="match status" value="1"/>
</dbReference>
<feature type="domain" description="TonB-dependent receptor-like beta-barrel" evidence="11">
    <location>
        <begin position="423"/>
        <end position="911"/>
    </location>
</feature>
<dbReference type="InterPro" id="IPR000531">
    <property type="entry name" value="Beta-barrel_TonB"/>
</dbReference>
<dbReference type="SUPFAM" id="SSF56935">
    <property type="entry name" value="Porins"/>
    <property type="match status" value="1"/>
</dbReference>
<feature type="chain" id="PRO_5045534704" evidence="10">
    <location>
        <begin position="35"/>
        <end position="945"/>
    </location>
</feature>
<dbReference type="RefSeq" id="WP_380596858.1">
    <property type="nucleotide sequence ID" value="NZ_JBHSDU010000003.1"/>
</dbReference>
<dbReference type="PANTHER" id="PTHR40980:SF3">
    <property type="entry name" value="TONB-DEPENDENT RECEPTOR-LIKE BETA-BARREL DOMAIN-CONTAINING PROTEIN"/>
    <property type="match status" value="1"/>
</dbReference>
<dbReference type="InterPro" id="IPR012910">
    <property type="entry name" value="Plug_dom"/>
</dbReference>
<evidence type="ECO:0000313" key="14">
    <source>
        <dbReference type="Proteomes" id="UP001595904"/>
    </source>
</evidence>
<keyword evidence="4 8" id="KW-0812">Transmembrane</keyword>
<sequence>MSKSGRHGSIRVAVRTVLGVAALSASTVALSQQAAPQQEGALEEVIVTGFKESLSLALDQKRAAVGAVDAIVAEDIADFPDLNLAESIQRVPGVSIARDAGEGRNISVRGLGPQFTRVRINGMEAMSANGGTDAAGGTNRDRSFDFNTFASELFNSITIRKTSAAEVEEGSLGATVDLRSGRPFDYDGLTIVTSAQAGYNDINEDVDPRGAFLISNTFADGRFGALLSVAYSERKLLDEGSSTVRWQNALNADGTTNAGASFAATSSAPGLTLAQLNSAFRPRIPRYDIYQHDQDRLGITSSLQWAPTDRTTISLDALYAKFKAERNEIFLEAPGFSGNNANSNVIGVTDAVIDNTNTIVYGVFNNVDIRSEARHDELETDFTHLTLEGTHEFNDRLRVKGLVGYSEAEHDNPIQTTLLFDANDINGYSYDFRGNSRLPVISYGSADVTNPATWRLSQIRLRPQTSENTFKTVSFDVAWDVTDIITLKAGPQYKKFEFETSALQRTNGTTSTQEGNVTGLPTTAVGPYSALARISGNLNVPNGTPRTWLIPNIDAAAAQLGIYDRSLFPLGIEPVLGSNYSVDEEDTGGYVQADFKTFLFDRPLRANVGLRYVETKQTSSGYTFTSGAPLLTTVERTYDDTLPSLNVAFDVTDQFVIRASAAKVMVRPNGGGGTTGLGILTPGAQVGITGANKTVTAGNPQLDPYRAKAYDLSFEWYFAEDSLVSLALFQKDIDSFVQIIRSTGDFSTNTLGLPNSVAIAACGASIPDPATCLAGWQFSQPTNTEGGDLKGFEISYQQPFSFLPGFFSHFGLILNYTGVESEIEYLSATGAVAAKDDLTGLSKSAYNATLYWENERFSARVSAAYRDDYLTTVPGRNLNDVEGTIETLSVDASSTFTVNDHLDLTLEALNLTDEFQDQYVDSNGDRLSYYHHQGRQYLLGARYKF</sequence>
<keyword evidence="14" id="KW-1185">Reference proteome</keyword>
<proteinExistence type="inferred from homology"/>
<keyword evidence="3 8" id="KW-1134">Transmembrane beta strand</keyword>
<evidence type="ECO:0000259" key="11">
    <source>
        <dbReference type="Pfam" id="PF00593"/>
    </source>
</evidence>
<dbReference type="InterPro" id="IPR010104">
    <property type="entry name" value="TonB_rcpt_bac"/>
</dbReference>
<evidence type="ECO:0000256" key="2">
    <source>
        <dbReference type="ARBA" id="ARBA00022448"/>
    </source>
</evidence>
<keyword evidence="7 8" id="KW-0998">Cell outer membrane</keyword>
<accession>A0ABV8SQD8</accession>
<evidence type="ECO:0000256" key="1">
    <source>
        <dbReference type="ARBA" id="ARBA00004571"/>
    </source>
</evidence>
<dbReference type="PROSITE" id="PS52016">
    <property type="entry name" value="TONB_DEPENDENT_REC_3"/>
    <property type="match status" value="1"/>
</dbReference>
<evidence type="ECO:0000259" key="12">
    <source>
        <dbReference type="Pfam" id="PF07715"/>
    </source>
</evidence>
<name>A0ABV8SQD8_9GAMM</name>
<dbReference type="Proteomes" id="UP001595904">
    <property type="component" value="Unassembled WGS sequence"/>
</dbReference>
<dbReference type="Pfam" id="PF00593">
    <property type="entry name" value="TonB_dep_Rec_b-barrel"/>
    <property type="match status" value="1"/>
</dbReference>
<keyword evidence="5 9" id="KW-0798">TonB box</keyword>
<dbReference type="InterPro" id="IPR039426">
    <property type="entry name" value="TonB-dep_rcpt-like"/>
</dbReference>
<evidence type="ECO:0000256" key="10">
    <source>
        <dbReference type="SAM" id="SignalP"/>
    </source>
</evidence>
<feature type="domain" description="TonB-dependent receptor plug" evidence="12">
    <location>
        <begin position="61"/>
        <end position="174"/>
    </location>
</feature>
<evidence type="ECO:0000256" key="5">
    <source>
        <dbReference type="ARBA" id="ARBA00023077"/>
    </source>
</evidence>
<evidence type="ECO:0000256" key="3">
    <source>
        <dbReference type="ARBA" id="ARBA00022452"/>
    </source>
</evidence>
<comment type="subcellular location">
    <subcellularLocation>
        <location evidence="1 8">Cell outer membrane</location>
        <topology evidence="1 8">Multi-pass membrane protein</topology>
    </subcellularLocation>
</comment>
<protein>
    <submittedName>
        <fullName evidence="13">TonB-dependent receptor</fullName>
    </submittedName>
</protein>
<dbReference type="Gene3D" id="2.170.130.10">
    <property type="entry name" value="TonB-dependent receptor, plug domain"/>
    <property type="match status" value="1"/>
</dbReference>
<evidence type="ECO:0000256" key="7">
    <source>
        <dbReference type="ARBA" id="ARBA00023237"/>
    </source>
</evidence>
<dbReference type="InterPro" id="IPR036942">
    <property type="entry name" value="Beta-barrel_TonB_sf"/>
</dbReference>